<dbReference type="AlphaFoldDB" id="A0A9Q3CSJ0"/>
<protein>
    <submittedName>
        <fullName evidence="1">Uncharacterized protein</fullName>
    </submittedName>
</protein>
<sequence>MAHVWWHATIRLSRIPTHHTQILTPVQDPDASHAKPCAVNPYAREAFHQCQQFLTPVQPLKASHTKSLRLYRFPTIQIISYDGHPRNSSDTSLCRCRHPALHMQILTLVQVPTNSNNYLRQGRPLKIHMQILMLVQVPNPSHTNS</sequence>
<evidence type="ECO:0000313" key="1">
    <source>
        <dbReference type="EMBL" id="MBW0487746.1"/>
    </source>
</evidence>
<dbReference type="EMBL" id="AVOT02009269">
    <property type="protein sequence ID" value="MBW0487746.1"/>
    <property type="molecule type" value="Genomic_DNA"/>
</dbReference>
<comment type="caution">
    <text evidence="1">The sequence shown here is derived from an EMBL/GenBank/DDBJ whole genome shotgun (WGS) entry which is preliminary data.</text>
</comment>
<evidence type="ECO:0000313" key="2">
    <source>
        <dbReference type="Proteomes" id="UP000765509"/>
    </source>
</evidence>
<proteinExistence type="predicted"/>
<name>A0A9Q3CSJ0_9BASI</name>
<accession>A0A9Q3CSJ0</accession>
<gene>
    <name evidence="1" type="ORF">O181_027461</name>
</gene>
<reference evidence="1" key="1">
    <citation type="submission" date="2021-03" db="EMBL/GenBank/DDBJ databases">
        <title>Draft genome sequence of rust myrtle Austropuccinia psidii MF-1, a brazilian biotype.</title>
        <authorList>
            <person name="Quecine M.C."/>
            <person name="Pachon D.M.R."/>
            <person name="Bonatelli M.L."/>
            <person name="Correr F.H."/>
            <person name="Franceschini L.M."/>
            <person name="Leite T.F."/>
            <person name="Margarido G.R.A."/>
            <person name="Almeida C.A."/>
            <person name="Ferrarezi J.A."/>
            <person name="Labate C.A."/>
        </authorList>
    </citation>
    <scope>NUCLEOTIDE SEQUENCE</scope>
    <source>
        <strain evidence="1">MF-1</strain>
    </source>
</reference>
<dbReference type="Proteomes" id="UP000765509">
    <property type="component" value="Unassembled WGS sequence"/>
</dbReference>
<organism evidence="1 2">
    <name type="scientific">Austropuccinia psidii MF-1</name>
    <dbReference type="NCBI Taxonomy" id="1389203"/>
    <lineage>
        <taxon>Eukaryota</taxon>
        <taxon>Fungi</taxon>
        <taxon>Dikarya</taxon>
        <taxon>Basidiomycota</taxon>
        <taxon>Pucciniomycotina</taxon>
        <taxon>Pucciniomycetes</taxon>
        <taxon>Pucciniales</taxon>
        <taxon>Sphaerophragmiaceae</taxon>
        <taxon>Austropuccinia</taxon>
    </lineage>
</organism>
<keyword evidence="2" id="KW-1185">Reference proteome</keyword>